<dbReference type="Gene3D" id="3.40.50.300">
    <property type="entry name" value="P-loop containing nucleotide triphosphate hydrolases"/>
    <property type="match status" value="1"/>
</dbReference>
<feature type="active site" evidence="9 11">
    <location>
        <position position="714"/>
    </location>
</feature>
<dbReference type="InterPro" id="IPR020568">
    <property type="entry name" value="Ribosomal_Su5_D2-typ_SF"/>
</dbReference>
<evidence type="ECO:0000256" key="12">
    <source>
        <dbReference type="PIRSR" id="PIRSR001174-2"/>
    </source>
</evidence>
<dbReference type="GO" id="GO:0006515">
    <property type="term" value="P:protein quality control for misfolded or incompletely synthesized proteins"/>
    <property type="evidence" value="ECO:0007669"/>
    <property type="project" value="UniProtKB-UniRule"/>
</dbReference>
<dbReference type="SMART" id="SM00382">
    <property type="entry name" value="AAA"/>
    <property type="match status" value="1"/>
</dbReference>
<keyword evidence="6 9" id="KW-0720">Serine protease</keyword>
<feature type="domain" description="Lon N-terminal" evidence="17">
    <location>
        <begin position="35"/>
        <end position="231"/>
    </location>
</feature>
<keyword evidence="7 9" id="KW-0067">ATP-binding</keyword>
<evidence type="ECO:0000256" key="9">
    <source>
        <dbReference type="HAMAP-Rule" id="MF_01973"/>
    </source>
</evidence>
<evidence type="ECO:0000256" key="5">
    <source>
        <dbReference type="ARBA" id="ARBA00022801"/>
    </source>
</evidence>
<keyword evidence="3 9" id="KW-0645">Protease</keyword>
<feature type="binding site" evidence="9 12">
    <location>
        <begin position="384"/>
        <end position="391"/>
    </location>
    <ligand>
        <name>ATP</name>
        <dbReference type="ChEBI" id="CHEBI:30616"/>
    </ligand>
</feature>
<accession>A0A2A6RP67</accession>
<dbReference type="GO" id="GO:0005524">
    <property type="term" value="F:ATP binding"/>
    <property type="evidence" value="ECO:0007669"/>
    <property type="project" value="UniProtKB-UniRule"/>
</dbReference>
<comment type="induction">
    <text evidence="9">By heat shock.</text>
</comment>
<dbReference type="InterPro" id="IPR027065">
    <property type="entry name" value="Lon_Prtase"/>
</dbReference>
<keyword evidence="4 9" id="KW-0547">Nucleotide-binding</keyword>
<feature type="region of interest" description="Disordered" evidence="15">
    <location>
        <begin position="1"/>
        <end position="27"/>
    </location>
</feature>
<dbReference type="InterPro" id="IPR003593">
    <property type="entry name" value="AAA+_ATPase"/>
</dbReference>
<dbReference type="Pfam" id="PF00004">
    <property type="entry name" value="AAA"/>
    <property type="match status" value="1"/>
</dbReference>
<evidence type="ECO:0000256" key="8">
    <source>
        <dbReference type="ARBA" id="ARBA00023016"/>
    </source>
</evidence>
<dbReference type="Pfam" id="PF22667">
    <property type="entry name" value="Lon_lid"/>
    <property type="match status" value="1"/>
</dbReference>
<feature type="active site" evidence="9 11">
    <location>
        <position position="757"/>
    </location>
</feature>
<evidence type="ECO:0000259" key="17">
    <source>
        <dbReference type="PROSITE" id="PS51787"/>
    </source>
</evidence>
<dbReference type="Gene3D" id="1.20.5.5270">
    <property type="match status" value="1"/>
</dbReference>
<dbReference type="EC" id="3.4.21.53" evidence="9 10"/>
<keyword evidence="5 9" id="KW-0378">Hydrolase</keyword>
<dbReference type="InterPro" id="IPR008268">
    <property type="entry name" value="Peptidase_S16_AS"/>
</dbReference>
<comment type="subunit">
    <text evidence="9 10">Homohexamer. Organized in a ring with a central cavity.</text>
</comment>
<dbReference type="GO" id="GO:0043565">
    <property type="term" value="F:sequence-specific DNA binding"/>
    <property type="evidence" value="ECO:0007669"/>
    <property type="project" value="UniProtKB-UniRule"/>
</dbReference>
<dbReference type="Pfam" id="PF05362">
    <property type="entry name" value="Lon_C"/>
    <property type="match status" value="1"/>
</dbReference>
<evidence type="ECO:0000256" key="2">
    <source>
        <dbReference type="ARBA" id="ARBA00022490"/>
    </source>
</evidence>
<protein>
    <recommendedName>
        <fullName evidence="9 10">Lon protease</fullName>
        <ecNumber evidence="9 10">3.4.21.53</ecNumber>
    </recommendedName>
    <alternativeName>
        <fullName evidence="9">ATP-dependent protease La</fullName>
    </alternativeName>
</protein>
<dbReference type="InterPro" id="IPR014721">
    <property type="entry name" value="Ribsml_uS5_D2-typ_fold_subgr"/>
</dbReference>
<evidence type="ECO:0000256" key="13">
    <source>
        <dbReference type="PROSITE-ProRule" id="PRU01122"/>
    </source>
</evidence>
<evidence type="ECO:0000259" key="16">
    <source>
        <dbReference type="PROSITE" id="PS51786"/>
    </source>
</evidence>
<comment type="subcellular location">
    <subcellularLocation>
        <location evidence="1 9 10">Cytoplasm</location>
    </subcellularLocation>
</comment>
<evidence type="ECO:0000256" key="15">
    <source>
        <dbReference type="SAM" id="MobiDB-lite"/>
    </source>
</evidence>
<name>A0A2A6RP67_9CHLR</name>
<dbReference type="Proteomes" id="UP000220527">
    <property type="component" value="Unassembled WGS sequence"/>
</dbReference>
<evidence type="ECO:0000313" key="19">
    <source>
        <dbReference type="Proteomes" id="UP000220527"/>
    </source>
</evidence>
<gene>
    <name evidence="9 18" type="primary">lon</name>
    <name evidence="18" type="ORF">CJ255_02460</name>
</gene>
<dbReference type="InterPro" id="IPR027543">
    <property type="entry name" value="Lon_bac"/>
</dbReference>
<evidence type="ECO:0000256" key="1">
    <source>
        <dbReference type="ARBA" id="ARBA00004496"/>
    </source>
</evidence>
<dbReference type="GO" id="GO:0016887">
    <property type="term" value="F:ATP hydrolysis activity"/>
    <property type="evidence" value="ECO:0007669"/>
    <property type="project" value="UniProtKB-UniRule"/>
</dbReference>
<keyword evidence="2 9" id="KW-0963">Cytoplasm</keyword>
<comment type="caution">
    <text evidence="18">The sequence shown here is derived from an EMBL/GenBank/DDBJ whole genome shotgun (WGS) entry which is preliminary data.</text>
</comment>
<dbReference type="NCBIfam" id="TIGR00763">
    <property type="entry name" value="lon"/>
    <property type="match status" value="1"/>
</dbReference>
<dbReference type="GO" id="GO:0004176">
    <property type="term" value="F:ATP-dependent peptidase activity"/>
    <property type="evidence" value="ECO:0007669"/>
    <property type="project" value="UniProtKB-UniRule"/>
</dbReference>
<dbReference type="GO" id="GO:0004252">
    <property type="term" value="F:serine-type endopeptidase activity"/>
    <property type="evidence" value="ECO:0007669"/>
    <property type="project" value="UniProtKB-UniRule"/>
</dbReference>
<dbReference type="PIRSF" id="PIRSF001174">
    <property type="entry name" value="Lon_proteas"/>
    <property type="match status" value="1"/>
</dbReference>
<dbReference type="EMBL" id="NQWI01000006">
    <property type="protein sequence ID" value="PDW04659.1"/>
    <property type="molecule type" value="Genomic_DNA"/>
</dbReference>
<dbReference type="InterPro" id="IPR003959">
    <property type="entry name" value="ATPase_AAA_core"/>
</dbReference>
<dbReference type="FunFam" id="3.40.50.300:FF:000382">
    <property type="entry name" value="Lon protease homolog 2, peroxisomal"/>
    <property type="match status" value="1"/>
</dbReference>
<dbReference type="SUPFAM" id="SSF52540">
    <property type="entry name" value="P-loop containing nucleoside triphosphate hydrolases"/>
    <property type="match status" value="1"/>
</dbReference>
<dbReference type="InterPro" id="IPR003111">
    <property type="entry name" value="Lon_prtase_N"/>
</dbReference>
<dbReference type="InterPro" id="IPR046336">
    <property type="entry name" value="Lon_prtase_N_sf"/>
</dbReference>
<sequence length="828" mass="92348">MEKNRRRAPNQHHLDSELEALESGYFDEPPTERRLPLVVLGEMVIMPHMTIPLQVPQGKSYRAMERAWEEDREVLLIFVREAELEGYKSTQPQQLPPIGVIARLEEFAKLPDGTARVILEGIHRAEIDGAVQIAPFYRVRCTPVFDGDAGGMEVQALMDTVKQQVDEFVDHLGEVPQEAVQFVHRIERPGHLADIVTWGPAFDFRDRLDILNSLDPVERLRKAYVVLARQLELLKLRAKIQQDTKEVLDQSQREYFLREQMRVIRRELGEDDDSDDPIDELRRKINEMDAPEYVKSQALHEVKRLAQQGMNSPEAGVIRTYLDWLTNLPWGEEQHSEISIVEAQKVLDEDHYGLEKVKERILEYLAVRKLAGNKMRSPILCFVGPPGVGKTSLGRSIARALDRQFIRTSLGGVRDEAEIRGHRRTYIGAMPGRIIQGIKSVKSNSPVYVLDEVDKVGTDFRGDPTSALLEVLDPEQNSTFSDHYLEIPFDLSKVVFIATANQLEPIPGPLRDRMEIIEIGGYTEDEKLEIARGFLIPKQREFHGLEADQLTIDDEAVVQLIRKYTREAGVRNLEREIANLCRKVARKVASASEPGAEEIATTYSINQSDVAIYLGPERFNFGLAEERDEIGVATGVAWTSTGGDILSIEVLPVKGKGGLQLTGQLGDVMKESAQAAMSYVRFRCKDLGIDPNYFEEHNIHVHIPEGAVPKDGPSAGITLTTALISAMTGQPVRRDVAMTGEVTLRGKVLPIGGLKEKTLAAHRAGIRTFILPKENAKDIVDLPEKVRKDLTLIPVSSMDEVLKVALTAAVAAIAADPASATHVAPPAA</sequence>
<dbReference type="InterPro" id="IPR015947">
    <property type="entry name" value="PUA-like_sf"/>
</dbReference>
<dbReference type="InterPro" id="IPR027417">
    <property type="entry name" value="P-loop_NTPase"/>
</dbReference>
<dbReference type="Pfam" id="PF02190">
    <property type="entry name" value="LON_substr_bdg"/>
    <property type="match status" value="1"/>
</dbReference>
<proteinExistence type="evidence at transcript level"/>
<evidence type="ECO:0000256" key="14">
    <source>
        <dbReference type="RuleBase" id="RU000591"/>
    </source>
</evidence>
<evidence type="ECO:0000313" key="18">
    <source>
        <dbReference type="EMBL" id="PDW04659.1"/>
    </source>
</evidence>
<evidence type="ECO:0000256" key="4">
    <source>
        <dbReference type="ARBA" id="ARBA00022741"/>
    </source>
</evidence>
<dbReference type="GO" id="GO:0005737">
    <property type="term" value="C:cytoplasm"/>
    <property type="evidence" value="ECO:0007669"/>
    <property type="project" value="UniProtKB-SubCell"/>
</dbReference>
<organism evidence="18 19">
    <name type="scientific">Candidatus Viridilinea mediisalina</name>
    <dbReference type="NCBI Taxonomy" id="2024553"/>
    <lineage>
        <taxon>Bacteria</taxon>
        <taxon>Bacillati</taxon>
        <taxon>Chloroflexota</taxon>
        <taxon>Chloroflexia</taxon>
        <taxon>Chloroflexales</taxon>
        <taxon>Chloroflexineae</taxon>
        <taxon>Oscillochloridaceae</taxon>
        <taxon>Candidatus Viridilinea</taxon>
    </lineage>
</organism>
<evidence type="ECO:0000256" key="6">
    <source>
        <dbReference type="ARBA" id="ARBA00022825"/>
    </source>
</evidence>
<dbReference type="SUPFAM" id="SSF54211">
    <property type="entry name" value="Ribosomal protein S5 domain 2-like"/>
    <property type="match status" value="1"/>
</dbReference>
<dbReference type="Gene3D" id="1.20.58.1480">
    <property type="match status" value="1"/>
</dbReference>
<dbReference type="HAMAP" id="MF_01973">
    <property type="entry name" value="lon_bact"/>
    <property type="match status" value="1"/>
</dbReference>
<comment type="function">
    <text evidence="9">ATP-dependent serine protease that mediates the selective degradation of mutant and abnormal proteins as well as certain short-lived regulatory proteins. Required for cellular homeostasis and for survival from DNA damage and developmental changes induced by stress. Degrades polypeptides processively to yield small peptide fragments that are 5 to 10 amino acids long. Binds to DNA in a double-stranded, site-specific manner.</text>
</comment>
<evidence type="ECO:0000256" key="3">
    <source>
        <dbReference type="ARBA" id="ARBA00022670"/>
    </source>
</evidence>
<feature type="compositionally biased region" description="Basic residues" evidence="15">
    <location>
        <begin position="1"/>
        <end position="10"/>
    </location>
</feature>
<dbReference type="Gene3D" id="3.30.230.10">
    <property type="match status" value="1"/>
</dbReference>
<keyword evidence="8 9" id="KW-0346">Stress response</keyword>
<dbReference type="Gene3D" id="1.10.8.60">
    <property type="match status" value="1"/>
</dbReference>
<dbReference type="SMART" id="SM00464">
    <property type="entry name" value="LON"/>
    <property type="match status" value="1"/>
</dbReference>
<dbReference type="InterPro" id="IPR008269">
    <property type="entry name" value="Lon_proteolytic"/>
</dbReference>
<dbReference type="InterPro" id="IPR004815">
    <property type="entry name" value="Lon_bac/euk-typ"/>
</dbReference>
<reference evidence="19" key="1">
    <citation type="submission" date="2017-08" db="EMBL/GenBank/DDBJ databases">
        <authorList>
            <person name="Grouzdev D.S."/>
            <person name="Gaisin V.A."/>
            <person name="Rysina M.S."/>
            <person name="Gorlenko V.M."/>
        </authorList>
    </citation>
    <scope>NUCLEOTIDE SEQUENCE [LARGE SCALE GENOMIC DNA]</scope>
    <source>
        <strain evidence="19">Kir15-3F</strain>
    </source>
</reference>
<dbReference type="PROSITE" id="PS51786">
    <property type="entry name" value="LON_PROTEOLYTIC"/>
    <property type="match status" value="1"/>
</dbReference>
<dbReference type="GO" id="GO:0034605">
    <property type="term" value="P:cellular response to heat"/>
    <property type="evidence" value="ECO:0007669"/>
    <property type="project" value="UniProtKB-UniRule"/>
</dbReference>
<dbReference type="OrthoDB" id="9803599at2"/>
<dbReference type="PROSITE" id="PS51787">
    <property type="entry name" value="LON_N"/>
    <property type="match status" value="1"/>
</dbReference>
<dbReference type="SUPFAM" id="SSF88697">
    <property type="entry name" value="PUA domain-like"/>
    <property type="match status" value="1"/>
</dbReference>
<comment type="similarity">
    <text evidence="9 10 13 14">Belongs to the peptidase S16 family.</text>
</comment>
<evidence type="ECO:0000256" key="11">
    <source>
        <dbReference type="PIRSR" id="PIRSR001174-1"/>
    </source>
</evidence>
<dbReference type="PRINTS" id="PR00830">
    <property type="entry name" value="ENDOLAPTASE"/>
</dbReference>
<evidence type="ECO:0000256" key="7">
    <source>
        <dbReference type="ARBA" id="ARBA00022840"/>
    </source>
</evidence>
<comment type="catalytic activity">
    <reaction evidence="9 10 13">
        <text>Hydrolysis of proteins in presence of ATP.</text>
        <dbReference type="EC" id="3.4.21.53"/>
    </reaction>
</comment>
<dbReference type="AlphaFoldDB" id="A0A2A6RP67"/>
<dbReference type="Gene3D" id="2.30.130.40">
    <property type="entry name" value="LON domain-like"/>
    <property type="match status" value="1"/>
</dbReference>
<dbReference type="CDD" id="cd19500">
    <property type="entry name" value="RecA-like_Lon"/>
    <property type="match status" value="1"/>
</dbReference>
<evidence type="ECO:0000256" key="10">
    <source>
        <dbReference type="PIRNR" id="PIRNR001174"/>
    </source>
</evidence>
<dbReference type="PROSITE" id="PS01046">
    <property type="entry name" value="LON_SER"/>
    <property type="match status" value="1"/>
</dbReference>
<dbReference type="InterPro" id="IPR054594">
    <property type="entry name" value="Lon_lid"/>
</dbReference>
<dbReference type="RefSeq" id="WP_097642515.1">
    <property type="nucleotide sequence ID" value="NZ_NQWI01000006.1"/>
</dbReference>
<dbReference type="PANTHER" id="PTHR10046">
    <property type="entry name" value="ATP DEPENDENT LON PROTEASE FAMILY MEMBER"/>
    <property type="match status" value="1"/>
</dbReference>
<feature type="domain" description="Lon proteolytic" evidence="16">
    <location>
        <begin position="627"/>
        <end position="808"/>
    </location>
</feature>
<keyword evidence="19" id="KW-1185">Reference proteome</keyword>